<dbReference type="Proteomes" id="UP000664122">
    <property type="component" value="Unassembled WGS sequence"/>
</dbReference>
<dbReference type="InterPro" id="IPR027385">
    <property type="entry name" value="Beta-barrel_OMP"/>
</dbReference>
<proteinExistence type="predicted"/>
<dbReference type="EMBL" id="JAFMPP010000015">
    <property type="protein sequence ID" value="MBO0664059.1"/>
    <property type="molecule type" value="Genomic_DNA"/>
</dbReference>
<evidence type="ECO:0000259" key="3">
    <source>
        <dbReference type="Pfam" id="PF13505"/>
    </source>
</evidence>
<feature type="chain" id="PRO_5038095645" evidence="2">
    <location>
        <begin position="25"/>
        <end position="313"/>
    </location>
</feature>
<evidence type="ECO:0000313" key="4">
    <source>
        <dbReference type="EMBL" id="MBO0664059.1"/>
    </source>
</evidence>
<sequence>MNKFLSTAVAMIGVWAICVPAAHAADIIEQPSYVAPPAPAPVETSGWYLRGDIGYNFKSKTSGYYNFYNVGFGDDGIDNVEHYDEIALKNSANFGAGLGYRFNDMFRTDLTLNYVRTGASGSSRCGYLVEVGYGLDPVTNDCRYSDASHASIWTAMANAYVDLGTYGGITPYIGAGLGAAHVKYDDVSNEISCGGGLCGTQTAIFRATHPGLSSWRFASSLMAGASVDITQNLKFDAGYKYTRIAGGRATGYDSVDTAAGASGTQGTDNGFNIHTVTAGLRYEFGGGTGFGKGKEPAPVYADAPVYQDTPVYK</sequence>
<dbReference type="Gene3D" id="2.40.160.20">
    <property type="match status" value="1"/>
</dbReference>
<dbReference type="Pfam" id="PF13505">
    <property type="entry name" value="OMP_b-brl"/>
    <property type="match status" value="1"/>
</dbReference>
<reference evidence="4" key="1">
    <citation type="submission" date="2021-03" db="EMBL/GenBank/DDBJ databases">
        <title>Whole genome sequence of Jiella sp. CQZ9-1.</title>
        <authorList>
            <person name="Tuo L."/>
        </authorList>
    </citation>
    <scope>NUCLEOTIDE SEQUENCE</scope>
    <source>
        <strain evidence="4">CQZ9-1</strain>
    </source>
</reference>
<dbReference type="AlphaFoldDB" id="A0A939G061"/>
<keyword evidence="5" id="KW-1185">Reference proteome</keyword>
<protein>
    <submittedName>
        <fullName evidence="4">Porin family protein</fullName>
    </submittedName>
</protein>
<name>A0A939G061_9HYPH</name>
<keyword evidence="1 2" id="KW-0732">Signal</keyword>
<evidence type="ECO:0000256" key="1">
    <source>
        <dbReference type="ARBA" id="ARBA00022729"/>
    </source>
</evidence>
<comment type="caution">
    <text evidence="4">The sequence shown here is derived from an EMBL/GenBank/DDBJ whole genome shotgun (WGS) entry which is preliminary data.</text>
</comment>
<evidence type="ECO:0000313" key="5">
    <source>
        <dbReference type="Proteomes" id="UP000664122"/>
    </source>
</evidence>
<feature type="domain" description="Outer membrane protein beta-barrel" evidence="3">
    <location>
        <begin position="38"/>
        <end position="284"/>
    </location>
</feature>
<gene>
    <name evidence="4" type="ORF">J1C48_15885</name>
</gene>
<dbReference type="RefSeq" id="WP_207258975.1">
    <property type="nucleotide sequence ID" value="NZ_JAFMPP010000015.1"/>
</dbReference>
<dbReference type="InterPro" id="IPR011250">
    <property type="entry name" value="OMP/PagP_B-barrel"/>
</dbReference>
<evidence type="ECO:0000256" key="2">
    <source>
        <dbReference type="SAM" id="SignalP"/>
    </source>
</evidence>
<accession>A0A939G061</accession>
<dbReference type="SUPFAM" id="SSF56925">
    <property type="entry name" value="OMPA-like"/>
    <property type="match status" value="1"/>
</dbReference>
<feature type="signal peptide" evidence="2">
    <location>
        <begin position="1"/>
        <end position="24"/>
    </location>
</feature>
<organism evidence="4 5">
    <name type="scientific">Jiella flava</name>
    <dbReference type="NCBI Taxonomy" id="2816857"/>
    <lineage>
        <taxon>Bacteria</taxon>
        <taxon>Pseudomonadati</taxon>
        <taxon>Pseudomonadota</taxon>
        <taxon>Alphaproteobacteria</taxon>
        <taxon>Hyphomicrobiales</taxon>
        <taxon>Aurantimonadaceae</taxon>
        <taxon>Jiella</taxon>
    </lineage>
</organism>